<feature type="compositionally biased region" description="Basic and acidic residues" evidence="11">
    <location>
        <begin position="535"/>
        <end position="544"/>
    </location>
</feature>
<evidence type="ECO:0000256" key="2">
    <source>
        <dbReference type="ARBA" id="ARBA00022527"/>
    </source>
</evidence>
<feature type="domain" description="Protein kinase" evidence="13">
    <location>
        <begin position="154"/>
        <end position="412"/>
    </location>
</feature>
<dbReference type="FunCoup" id="A0A1Y2GZ75">
    <property type="interactions" value="552"/>
</dbReference>
<dbReference type="InterPro" id="IPR000719">
    <property type="entry name" value="Prot_kinase_dom"/>
</dbReference>
<dbReference type="SUPFAM" id="SSF56112">
    <property type="entry name" value="Protein kinase-like (PK-like)"/>
    <property type="match status" value="1"/>
</dbReference>
<keyword evidence="15" id="KW-1185">Reference proteome</keyword>
<dbReference type="InterPro" id="IPR008984">
    <property type="entry name" value="SMAD_FHA_dom_sf"/>
</dbReference>
<evidence type="ECO:0000259" key="12">
    <source>
        <dbReference type="PROSITE" id="PS50006"/>
    </source>
</evidence>
<dbReference type="PROSITE" id="PS50006">
    <property type="entry name" value="FHA_DOMAIN"/>
    <property type="match status" value="1"/>
</dbReference>
<dbReference type="OrthoDB" id="407410at2759"/>
<keyword evidence="3" id="KW-0808">Transferase</keyword>
<protein>
    <submittedName>
        <fullName evidence="14">Kinase-like domain-containing protein</fullName>
    </submittedName>
</protein>
<gene>
    <name evidence="14" type="ORF">BCR41DRAFT_345583</name>
</gene>
<dbReference type="FunFam" id="3.30.200.20:FF:000042">
    <property type="entry name" value="Aurora kinase A"/>
    <property type="match status" value="1"/>
</dbReference>
<dbReference type="STRING" id="64571.A0A1Y2GZ75"/>
<dbReference type="GO" id="GO:0004674">
    <property type="term" value="F:protein serine/threonine kinase activity"/>
    <property type="evidence" value="ECO:0007669"/>
    <property type="project" value="UniProtKB-KW"/>
</dbReference>
<feature type="binding site" evidence="8 10">
    <location>
        <position position="183"/>
    </location>
    <ligand>
        <name>ATP</name>
        <dbReference type="ChEBI" id="CHEBI:30616"/>
    </ligand>
</feature>
<dbReference type="InterPro" id="IPR008271">
    <property type="entry name" value="Ser/Thr_kinase_AS"/>
</dbReference>
<feature type="domain" description="FHA" evidence="12">
    <location>
        <begin position="50"/>
        <end position="106"/>
    </location>
</feature>
<dbReference type="InterPro" id="IPR011009">
    <property type="entry name" value="Kinase-like_dom_sf"/>
</dbReference>
<evidence type="ECO:0000256" key="4">
    <source>
        <dbReference type="ARBA" id="ARBA00022741"/>
    </source>
</evidence>
<keyword evidence="4 8" id="KW-0547">Nucleotide-binding</keyword>
<dbReference type="PROSITE" id="PS00108">
    <property type="entry name" value="PROTEIN_KINASE_ST"/>
    <property type="match status" value="1"/>
</dbReference>
<dbReference type="PROSITE" id="PS00107">
    <property type="entry name" value="PROTEIN_KINASE_ATP"/>
    <property type="match status" value="1"/>
</dbReference>
<evidence type="ECO:0000256" key="1">
    <source>
        <dbReference type="ARBA" id="ARBA00005575"/>
    </source>
</evidence>
<dbReference type="SMART" id="SM00240">
    <property type="entry name" value="FHA"/>
    <property type="match status" value="1"/>
</dbReference>
<feature type="cross-link" description="Glycyl lysine isopeptide (Lys-Gly) (interchain with G-Cter in SUMO2)" evidence="9">
    <location>
        <position position="279"/>
    </location>
</feature>
<dbReference type="Gene3D" id="1.10.510.10">
    <property type="entry name" value="Transferase(Phosphotransferase) domain 1"/>
    <property type="match status" value="1"/>
</dbReference>
<dbReference type="InterPro" id="IPR030616">
    <property type="entry name" value="Aur-like"/>
</dbReference>
<reference evidence="14 15" key="1">
    <citation type="submission" date="2016-07" db="EMBL/GenBank/DDBJ databases">
        <title>Pervasive Adenine N6-methylation of Active Genes in Fungi.</title>
        <authorList>
            <consortium name="DOE Joint Genome Institute"/>
            <person name="Mondo S.J."/>
            <person name="Dannebaum R.O."/>
            <person name="Kuo R.C."/>
            <person name="Labutti K."/>
            <person name="Haridas S."/>
            <person name="Kuo A."/>
            <person name="Salamov A."/>
            <person name="Ahrendt S.R."/>
            <person name="Lipzen A."/>
            <person name="Sullivan W."/>
            <person name="Andreopoulos W.B."/>
            <person name="Clum A."/>
            <person name="Lindquist E."/>
            <person name="Daum C."/>
            <person name="Ramamoorthy G.K."/>
            <person name="Gryganskyi A."/>
            <person name="Culley D."/>
            <person name="Magnuson J.K."/>
            <person name="James T.Y."/>
            <person name="O'Malley M.A."/>
            <person name="Stajich J.E."/>
            <person name="Spatafora J.W."/>
            <person name="Visel A."/>
            <person name="Grigoriev I.V."/>
        </authorList>
    </citation>
    <scope>NUCLEOTIDE SEQUENCE [LARGE SCALE GENOMIC DNA]</scope>
    <source>
        <strain evidence="14 15">NRRL 3116</strain>
    </source>
</reference>
<sequence>MSEEEPKERRHPILYQGRAWGSFQYTRSGQPYTIRFTKDVGQGYSGTLGYIFGCRSDCDVVLPTSATSDLISVQQFLVYKEIDCGVECVYLRDLSDNGTFVNGTIIGQGKIIRLQHGDTISYLHSRKDDKDVLGRVYKFQNGDQDDDLTFDSQFVLGDPLGRGGFAIVYKTTEKKTDTIYAVKVYKKSTNFNRKMILSLQREIGALMSIDHPNLLKIYKVFSEETNHYVVIEYAKGGELFDIVKKKGQFTEPEARLVFQQILQGVKYLHDRGIVHRDLKLENILLMDKETLTVKISDFGLSTVTGEQSFLRTVCGTPSYVAPEVLRNEAYGKPVDMWSLGVVLYILLCGFPPFSDDLAPPALRVQVLENLYTFPMPYWDEITDEAMELVEALLHEDTGKRLTVDAALAHIWMQLKDNEGTISQKTSADGQPKVHKMISRIRSHNTSQKSLQSQPSSQSMKTVSMGSFADSVKGSCSASTQAFAKSASPEILSQHDVMASPPTSTPSPVLTQGADNGQSVTTALDSSKNIGGNMENKSDDHDATNHPELPPKPASTAREVITAIDSVLAVCDSFLNPDVADARFKKRRFT</sequence>
<accession>A0A1Y2GZ75</accession>
<dbReference type="EMBL" id="MCFF01000003">
    <property type="protein sequence ID" value="ORZ27607.1"/>
    <property type="molecule type" value="Genomic_DNA"/>
</dbReference>
<feature type="binding site" evidence="8">
    <location>
        <begin position="281"/>
        <end position="282"/>
    </location>
    <ligand>
        <name>ATP</name>
        <dbReference type="ChEBI" id="CHEBI:30616"/>
    </ligand>
</feature>
<comment type="similarity">
    <text evidence="1">Belongs to the protein kinase superfamily. CAMK Ser/Thr protein kinase family. CHEK2 subfamily.</text>
</comment>
<keyword evidence="5 14" id="KW-0418">Kinase</keyword>
<dbReference type="Gene3D" id="2.60.200.20">
    <property type="match status" value="1"/>
</dbReference>
<dbReference type="Proteomes" id="UP000193648">
    <property type="component" value="Unassembled WGS sequence"/>
</dbReference>
<evidence type="ECO:0000313" key="15">
    <source>
        <dbReference type="Proteomes" id="UP000193648"/>
    </source>
</evidence>
<dbReference type="Pfam" id="PF00498">
    <property type="entry name" value="FHA"/>
    <property type="match status" value="1"/>
</dbReference>
<dbReference type="PANTHER" id="PTHR24350">
    <property type="entry name" value="SERINE/THREONINE-PROTEIN KINASE IAL-RELATED"/>
    <property type="match status" value="1"/>
</dbReference>
<feature type="binding site" evidence="8">
    <location>
        <position position="297"/>
    </location>
    <ligand>
        <name>ATP</name>
        <dbReference type="ChEBI" id="CHEBI:30616"/>
    </ligand>
</feature>
<evidence type="ECO:0000256" key="5">
    <source>
        <dbReference type="ARBA" id="ARBA00022777"/>
    </source>
</evidence>
<keyword evidence="6 8" id="KW-0067">ATP-binding</keyword>
<feature type="active site" description="Proton acceptor" evidence="7">
    <location>
        <position position="277"/>
    </location>
</feature>
<evidence type="ECO:0000256" key="8">
    <source>
        <dbReference type="PIRSR" id="PIRSR630616-2"/>
    </source>
</evidence>
<keyword evidence="2" id="KW-0723">Serine/threonine-protein kinase</keyword>
<dbReference type="InParanoid" id="A0A1Y2GZ75"/>
<dbReference type="SMART" id="SM00220">
    <property type="entry name" value="S_TKc"/>
    <property type="match status" value="1"/>
</dbReference>
<comment type="caution">
    <text evidence="14">The sequence shown here is derived from an EMBL/GenBank/DDBJ whole genome shotgun (WGS) entry which is preliminary data.</text>
</comment>
<dbReference type="Pfam" id="PF00069">
    <property type="entry name" value="Pkinase"/>
    <property type="match status" value="1"/>
</dbReference>
<dbReference type="GeneID" id="33564595"/>
<evidence type="ECO:0000256" key="10">
    <source>
        <dbReference type="PROSITE-ProRule" id="PRU10141"/>
    </source>
</evidence>
<organism evidence="14 15">
    <name type="scientific">Lobosporangium transversale</name>
    <dbReference type="NCBI Taxonomy" id="64571"/>
    <lineage>
        <taxon>Eukaryota</taxon>
        <taxon>Fungi</taxon>
        <taxon>Fungi incertae sedis</taxon>
        <taxon>Mucoromycota</taxon>
        <taxon>Mortierellomycotina</taxon>
        <taxon>Mortierellomycetes</taxon>
        <taxon>Mortierellales</taxon>
        <taxon>Mortierellaceae</taxon>
        <taxon>Lobosporangium</taxon>
    </lineage>
</organism>
<evidence type="ECO:0000256" key="6">
    <source>
        <dbReference type="ARBA" id="ARBA00022840"/>
    </source>
</evidence>
<dbReference type="FunFam" id="1.10.510.10:FF:000571">
    <property type="entry name" value="Maternal embryonic leucine zipper kinase"/>
    <property type="match status" value="1"/>
</dbReference>
<evidence type="ECO:0000313" key="14">
    <source>
        <dbReference type="EMBL" id="ORZ27607.1"/>
    </source>
</evidence>
<dbReference type="CDD" id="cd05117">
    <property type="entry name" value="STKc_CAMK"/>
    <property type="match status" value="1"/>
</dbReference>
<name>A0A1Y2GZ75_9FUNG</name>
<feature type="region of interest" description="Disordered" evidence="11">
    <location>
        <begin position="495"/>
        <end position="552"/>
    </location>
</feature>
<dbReference type="InterPro" id="IPR000253">
    <property type="entry name" value="FHA_dom"/>
</dbReference>
<feature type="compositionally biased region" description="Polar residues" evidence="11">
    <location>
        <begin position="508"/>
        <end position="529"/>
    </location>
</feature>
<evidence type="ECO:0000256" key="9">
    <source>
        <dbReference type="PIRSR" id="PIRSR630616-3"/>
    </source>
</evidence>
<dbReference type="AlphaFoldDB" id="A0A1Y2GZ75"/>
<proteinExistence type="inferred from homology"/>
<evidence type="ECO:0000256" key="7">
    <source>
        <dbReference type="PIRSR" id="PIRSR630616-1"/>
    </source>
</evidence>
<dbReference type="PROSITE" id="PS50011">
    <property type="entry name" value="PROTEIN_KINASE_DOM"/>
    <property type="match status" value="1"/>
</dbReference>
<feature type="binding site" evidence="8">
    <location>
        <begin position="232"/>
        <end position="234"/>
    </location>
    <ligand>
        <name>ATP</name>
        <dbReference type="ChEBI" id="CHEBI:30616"/>
    </ligand>
</feature>
<evidence type="ECO:0000256" key="11">
    <source>
        <dbReference type="SAM" id="MobiDB-lite"/>
    </source>
</evidence>
<evidence type="ECO:0000259" key="13">
    <source>
        <dbReference type="PROSITE" id="PS50011"/>
    </source>
</evidence>
<dbReference type="SUPFAM" id="SSF49879">
    <property type="entry name" value="SMAD/FHA domain"/>
    <property type="match status" value="1"/>
</dbReference>
<dbReference type="GO" id="GO:0005524">
    <property type="term" value="F:ATP binding"/>
    <property type="evidence" value="ECO:0007669"/>
    <property type="project" value="UniProtKB-UniRule"/>
</dbReference>
<dbReference type="InterPro" id="IPR017441">
    <property type="entry name" value="Protein_kinase_ATP_BS"/>
</dbReference>
<dbReference type="RefSeq" id="XP_021885310.1">
    <property type="nucleotide sequence ID" value="XM_022022751.1"/>
</dbReference>
<evidence type="ECO:0000256" key="3">
    <source>
        <dbReference type="ARBA" id="ARBA00022679"/>
    </source>
</evidence>